<protein>
    <submittedName>
        <fullName evidence="1">Uncharacterized protein</fullName>
    </submittedName>
</protein>
<dbReference type="Proteomes" id="UP000008177">
    <property type="component" value="Unplaced contigs"/>
</dbReference>
<gene>
    <name evidence="1" type="ORF">BofuT4_uP010740.1</name>
</gene>
<name>G2XTB2_BOTF4</name>
<dbReference type="AlphaFoldDB" id="G2XTB2"/>
<dbReference type="HOGENOM" id="CLU_3376978_0_0_1"/>
<reference evidence="2" key="1">
    <citation type="journal article" date="2011" name="PLoS Genet.">
        <title>Genomic analysis of the necrotrophic fungal pathogens Sclerotinia sclerotiorum and Botrytis cinerea.</title>
        <authorList>
            <person name="Amselem J."/>
            <person name="Cuomo C.A."/>
            <person name="van Kan J.A."/>
            <person name="Viaud M."/>
            <person name="Benito E.P."/>
            <person name="Couloux A."/>
            <person name="Coutinho P.M."/>
            <person name="de Vries R.P."/>
            <person name="Dyer P.S."/>
            <person name="Fillinger S."/>
            <person name="Fournier E."/>
            <person name="Gout L."/>
            <person name="Hahn M."/>
            <person name="Kohn L."/>
            <person name="Lapalu N."/>
            <person name="Plummer K.M."/>
            <person name="Pradier J.M."/>
            <person name="Quevillon E."/>
            <person name="Sharon A."/>
            <person name="Simon A."/>
            <person name="ten Have A."/>
            <person name="Tudzynski B."/>
            <person name="Tudzynski P."/>
            <person name="Wincker P."/>
            <person name="Andrew M."/>
            <person name="Anthouard V."/>
            <person name="Beever R.E."/>
            <person name="Beffa R."/>
            <person name="Benoit I."/>
            <person name="Bouzid O."/>
            <person name="Brault B."/>
            <person name="Chen Z."/>
            <person name="Choquer M."/>
            <person name="Collemare J."/>
            <person name="Cotton P."/>
            <person name="Danchin E.G."/>
            <person name="Da Silva C."/>
            <person name="Gautier A."/>
            <person name="Giraud C."/>
            <person name="Giraud T."/>
            <person name="Gonzalez C."/>
            <person name="Grossetete S."/>
            <person name="Guldener U."/>
            <person name="Henrissat B."/>
            <person name="Howlett B.J."/>
            <person name="Kodira C."/>
            <person name="Kretschmer M."/>
            <person name="Lappartient A."/>
            <person name="Leroch M."/>
            <person name="Levis C."/>
            <person name="Mauceli E."/>
            <person name="Neuveglise C."/>
            <person name="Oeser B."/>
            <person name="Pearson M."/>
            <person name="Poulain J."/>
            <person name="Poussereau N."/>
            <person name="Quesneville H."/>
            <person name="Rascle C."/>
            <person name="Schumacher J."/>
            <person name="Segurens B."/>
            <person name="Sexton A."/>
            <person name="Silva E."/>
            <person name="Sirven C."/>
            <person name="Soanes D.M."/>
            <person name="Talbot N.J."/>
            <person name="Templeton M."/>
            <person name="Yandava C."/>
            <person name="Yarden O."/>
            <person name="Zeng Q."/>
            <person name="Rollins J.A."/>
            <person name="Lebrun M.H."/>
            <person name="Dickman M."/>
        </authorList>
    </citation>
    <scope>NUCLEOTIDE SEQUENCE [LARGE SCALE GENOMIC DNA]</scope>
    <source>
        <strain evidence="2">T4</strain>
    </source>
</reference>
<dbReference type="EMBL" id="FQ790265">
    <property type="protein sequence ID" value="CCD43826.1"/>
    <property type="molecule type" value="Genomic_DNA"/>
</dbReference>
<evidence type="ECO:0000313" key="1">
    <source>
        <dbReference type="EMBL" id="CCD43826.1"/>
    </source>
</evidence>
<accession>G2XTB2</accession>
<organism evidence="1 2">
    <name type="scientific">Botryotinia fuckeliana (strain T4)</name>
    <name type="common">Noble rot fungus</name>
    <name type="synonym">Botrytis cinerea</name>
    <dbReference type="NCBI Taxonomy" id="999810"/>
    <lineage>
        <taxon>Eukaryota</taxon>
        <taxon>Fungi</taxon>
        <taxon>Dikarya</taxon>
        <taxon>Ascomycota</taxon>
        <taxon>Pezizomycotina</taxon>
        <taxon>Leotiomycetes</taxon>
        <taxon>Helotiales</taxon>
        <taxon>Sclerotiniaceae</taxon>
        <taxon>Botrytis</taxon>
    </lineage>
</organism>
<evidence type="ECO:0000313" key="2">
    <source>
        <dbReference type="Proteomes" id="UP000008177"/>
    </source>
</evidence>
<sequence length="34" mass="3852">MVLVHYHSACGTYCGPLDYSVRRSQNKGLQLFHA</sequence>
<proteinExistence type="predicted"/>
<dbReference type="InParanoid" id="G2XTB2"/>